<name>A0A1A7VZV1_PLAKH</name>
<dbReference type="PANTHER" id="PTHR10805">
    <property type="entry name" value="COATOMER SUBUNIT EPSILON"/>
    <property type="match status" value="1"/>
</dbReference>
<evidence type="ECO:0000256" key="9">
    <source>
        <dbReference type="ARBA" id="ARBA00023136"/>
    </source>
</evidence>
<evidence type="ECO:0000313" key="12">
    <source>
        <dbReference type="EMBL" id="SBO27678.1"/>
    </source>
</evidence>
<keyword evidence="8" id="KW-0333">Golgi apparatus</keyword>
<dbReference type="EMBL" id="CWHR02000012">
    <property type="protein sequence ID" value="SBO27678.1"/>
    <property type="molecule type" value="Genomic_DNA"/>
</dbReference>
<evidence type="ECO:0000313" key="13">
    <source>
        <dbReference type="Proteomes" id="UP000182128"/>
    </source>
</evidence>
<evidence type="ECO:0000256" key="5">
    <source>
        <dbReference type="ARBA" id="ARBA00022490"/>
    </source>
</evidence>
<dbReference type="Proteomes" id="UP000182142">
    <property type="component" value="Unassembled WGS sequence"/>
</dbReference>
<dbReference type="GO" id="GO:0006890">
    <property type="term" value="P:retrograde vesicle-mediated transport, Golgi to endoplasmic reticulum"/>
    <property type="evidence" value="ECO:0007669"/>
    <property type="project" value="InterPro"/>
</dbReference>
<dbReference type="Proteomes" id="UP000182128">
    <property type="component" value="Unassembled WGS sequence"/>
</dbReference>
<comment type="similarity">
    <text evidence="3">Belongs to the COPE family.</text>
</comment>
<dbReference type="VEuPathDB" id="PlasmoDB:PKNH_0110300"/>
<dbReference type="GO" id="GO:0005198">
    <property type="term" value="F:structural molecule activity"/>
    <property type="evidence" value="ECO:0007669"/>
    <property type="project" value="InterPro"/>
</dbReference>
<comment type="subcellular location">
    <subcellularLocation>
        <location evidence="2">Cytoplasmic vesicle</location>
        <location evidence="2">COPI-coated vesicle membrane</location>
        <topology evidence="2">Peripheral membrane protein</topology>
        <orientation evidence="2">Cytoplasmic side</orientation>
    </subcellularLocation>
    <subcellularLocation>
        <location evidence="1">Golgi apparatus membrane</location>
        <topology evidence="1">Peripheral membrane protein</topology>
        <orientation evidence="1">Cytoplasmic side</orientation>
    </subcellularLocation>
</comment>
<keyword evidence="6" id="KW-0931">ER-Golgi transport</keyword>
<proteinExistence type="inferred from homology"/>
<keyword evidence="4" id="KW-0813">Transport</keyword>
<dbReference type="GO" id="GO:0006891">
    <property type="term" value="P:intra-Golgi vesicle-mediated transport"/>
    <property type="evidence" value="ECO:0007669"/>
    <property type="project" value="TreeGrafter"/>
</dbReference>
<dbReference type="GO" id="GO:0030126">
    <property type="term" value="C:COPI vesicle coat"/>
    <property type="evidence" value="ECO:0007669"/>
    <property type="project" value="TreeGrafter"/>
</dbReference>
<dbReference type="GO" id="GO:0015031">
    <property type="term" value="P:protein transport"/>
    <property type="evidence" value="ECO:0007669"/>
    <property type="project" value="UniProtKB-KW"/>
</dbReference>
<gene>
    <name evidence="11" type="ORF">PKNA1_C2_0110300</name>
    <name evidence="12" type="ORF">PKNA1_H1_0110300</name>
</gene>
<reference evidence="12" key="2">
    <citation type="submission" date="2016-05" db="EMBL/GenBank/DDBJ databases">
        <authorList>
            <person name="Lavstsen T."/>
            <person name="Jespersen J.S."/>
        </authorList>
    </citation>
    <scope>NUCLEOTIDE SEQUENCE [LARGE SCALE GENOMIC DNA]</scope>
</reference>
<reference evidence="13 14" key="1">
    <citation type="submission" date="2016-05" db="EMBL/GenBank/DDBJ databases">
        <authorList>
            <person name="Sharaf H."/>
        </authorList>
    </citation>
    <scope>NUCLEOTIDE SEQUENCE [LARGE SCALE GENOMIC DNA]</scope>
    <source>
        <strain evidence="13 14">H</strain>
    </source>
</reference>
<dbReference type="PANTHER" id="PTHR10805:SF0">
    <property type="entry name" value="COATOMER SUBUNIT EPSILON"/>
    <property type="match status" value="1"/>
</dbReference>
<keyword evidence="10" id="KW-0968">Cytoplasmic vesicle</keyword>
<dbReference type="AlphaFoldDB" id="A0A1A7VZV1"/>
<sequence>MDGTLQIRDFFYAGYENYCLRSLETASQEERKEAEEYIYQIYMRRNEKEALLNLKKSPNENHQWLYKYYEHYYLREKKAKGDMAMETEDALLSQVEKFKITTTNGKILKSRLLFDCNKLQECFELLADGPIEVISAKIILLLLINRYDLASQMIEEYKRMNDEIPIVKIMLAIFYLYTENQKEAFLMFDDLESMCESTVNDSSTVILNGKGVSNILNYEFNDAKEFFKNTLREDPTNGDAIYNIITCSLYLYDLDEASEFLDKLYDSFPLHESLTVLKKIDDAVDNFVAQF</sequence>
<evidence type="ECO:0000256" key="6">
    <source>
        <dbReference type="ARBA" id="ARBA00022892"/>
    </source>
</evidence>
<evidence type="ECO:0000313" key="11">
    <source>
        <dbReference type="EMBL" id="SBO25383.1"/>
    </source>
</evidence>
<keyword evidence="5" id="KW-0963">Cytoplasm</keyword>
<evidence type="ECO:0000313" key="14">
    <source>
        <dbReference type="Proteomes" id="UP000182142"/>
    </source>
</evidence>
<evidence type="ECO:0000256" key="2">
    <source>
        <dbReference type="ARBA" id="ARBA00004347"/>
    </source>
</evidence>
<keyword evidence="9" id="KW-0472">Membrane</keyword>
<organism evidence="12 14">
    <name type="scientific">Plasmodium knowlesi (strain H)</name>
    <dbReference type="NCBI Taxonomy" id="5851"/>
    <lineage>
        <taxon>Eukaryota</taxon>
        <taxon>Sar</taxon>
        <taxon>Alveolata</taxon>
        <taxon>Apicomplexa</taxon>
        <taxon>Aconoidasida</taxon>
        <taxon>Haemosporida</taxon>
        <taxon>Plasmodiidae</taxon>
        <taxon>Plasmodium</taxon>
        <taxon>Plasmodium (Plasmodium)</taxon>
    </lineage>
</organism>
<evidence type="ECO:0000256" key="1">
    <source>
        <dbReference type="ARBA" id="ARBA00004255"/>
    </source>
</evidence>
<evidence type="ECO:0000256" key="10">
    <source>
        <dbReference type="ARBA" id="ARBA00023329"/>
    </source>
</evidence>
<dbReference type="Gene3D" id="1.25.40.10">
    <property type="entry name" value="Tetratricopeptide repeat domain"/>
    <property type="match status" value="1"/>
</dbReference>
<protein>
    <submittedName>
        <fullName evidence="12">Coatomer epsilon subunit, putative</fullName>
    </submittedName>
</protein>
<evidence type="ECO:0000256" key="3">
    <source>
        <dbReference type="ARBA" id="ARBA00008827"/>
    </source>
</evidence>
<dbReference type="Pfam" id="PF04733">
    <property type="entry name" value="Coatomer_E"/>
    <property type="match status" value="1"/>
</dbReference>
<dbReference type="InterPro" id="IPR006822">
    <property type="entry name" value="Coatomer_esu"/>
</dbReference>
<dbReference type="GO" id="GO:0000139">
    <property type="term" value="C:Golgi membrane"/>
    <property type="evidence" value="ECO:0007669"/>
    <property type="project" value="UniProtKB-SubCell"/>
</dbReference>
<dbReference type="InterPro" id="IPR011990">
    <property type="entry name" value="TPR-like_helical_dom_sf"/>
</dbReference>
<evidence type="ECO:0000256" key="4">
    <source>
        <dbReference type="ARBA" id="ARBA00022448"/>
    </source>
</evidence>
<evidence type="ECO:0000256" key="7">
    <source>
        <dbReference type="ARBA" id="ARBA00022927"/>
    </source>
</evidence>
<dbReference type="GO" id="GO:0006888">
    <property type="term" value="P:endoplasmic reticulum to Golgi vesicle-mediated transport"/>
    <property type="evidence" value="ECO:0007669"/>
    <property type="project" value="TreeGrafter"/>
</dbReference>
<evidence type="ECO:0000256" key="8">
    <source>
        <dbReference type="ARBA" id="ARBA00023034"/>
    </source>
</evidence>
<keyword evidence="7" id="KW-0653">Protein transport</keyword>
<dbReference type="SUPFAM" id="SSF48452">
    <property type="entry name" value="TPR-like"/>
    <property type="match status" value="1"/>
</dbReference>
<dbReference type="OrthoDB" id="310217at2759"/>
<accession>A0A1A7VZV1</accession>
<dbReference type="EMBL" id="CWHQ02000014">
    <property type="protein sequence ID" value="SBO25383.1"/>
    <property type="molecule type" value="Genomic_DNA"/>
</dbReference>